<gene>
    <name evidence="2" type="ORF">C8F04DRAFT_1253700</name>
</gene>
<comment type="caution">
    <text evidence="2">The sequence shown here is derived from an EMBL/GenBank/DDBJ whole genome shotgun (WGS) entry which is preliminary data.</text>
</comment>
<evidence type="ECO:0000313" key="2">
    <source>
        <dbReference type="EMBL" id="KAJ7040784.1"/>
    </source>
</evidence>
<name>A0AAD6T7B5_9AGAR</name>
<dbReference type="EMBL" id="JARJCM010000020">
    <property type="protein sequence ID" value="KAJ7040784.1"/>
    <property type="molecule type" value="Genomic_DNA"/>
</dbReference>
<sequence length="248" mass="26181">MSLARTNMTPEEMVPETDNPTHDARFWCLPPVRDSPSEDGHQGGNFPMYLVSQGAKVGIWYNWTAVKAVVDGYPSGSQRGHQTLQGCVREWQIHCALGVHPHLADPQIRGPSSHSAQGEEAGMPNIAALDLGTGSASSATSASNAWSASSATSSVLSLSPSVASLSLTCITTTTDTARALRPTDGGSGTGGMARYFAIWGSRVVYTDRDEAKAAFLASEADGLKPRLLATSNYDEGEAFAGGVYWVDD</sequence>
<evidence type="ECO:0000313" key="3">
    <source>
        <dbReference type="Proteomes" id="UP001218188"/>
    </source>
</evidence>
<feature type="region of interest" description="Disordered" evidence="1">
    <location>
        <begin position="1"/>
        <end position="27"/>
    </location>
</feature>
<organism evidence="2 3">
    <name type="scientific">Mycena alexandri</name>
    <dbReference type="NCBI Taxonomy" id="1745969"/>
    <lineage>
        <taxon>Eukaryota</taxon>
        <taxon>Fungi</taxon>
        <taxon>Dikarya</taxon>
        <taxon>Basidiomycota</taxon>
        <taxon>Agaricomycotina</taxon>
        <taxon>Agaricomycetes</taxon>
        <taxon>Agaricomycetidae</taxon>
        <taxon>Agaricales</taxon>
        <taxon>Marasmiineae</taxon>
        <taxon>Mycenaceae</taxon>
        <taxon>Mycena</taxon>
    </lineage>
</organism>
<reference evidence="2" key="1">
    <citation type="submission" date="2023-03" db="EMBL/GenBank/DDBJ databases">
        <title>Massive genome expansion in bonnet fungi (Mycena s.s.) driven by repeated elements and novel gene families across ecological guilds.</title>
        <authorList>
            <consortium name="Lawrence Berkeley National Laboratory"/>
            <person name="Harder C.B."/>
            <person name="Miyauchi S."/>
            <person name="Viragh M."/>
            <person name="Kuo A."/>
            <person name="Thoen E."/>
            <person name="Andreopoulos B."/>
            <person name="Lu D."/>
            <person name="Skrede I."/>
            <person name="Drula E."/>
            <person name="Henrissat B."/>
            <person name="Morin E."/>
            <person name="Kohler A."/>
            <person name="Barry K."/>
            <person name="LaButti K."/>
            <person name="Morin E."/>
            <person name="Salamov A."/>
            <person name="Lipzen A."/>
            <person name="Mereny Z."/>
            <person name="Hegedus B."/>
            <person name="Baldrian P."/>
            <person name="Stursova M."/>
            <person name="Weitz H."/>
            <person name="Taylor A."/>
            <person name="Grigoriev I.V."/>
            <person name="Nagy L.G."/>
            <person name="Martin F."/>
            <person name="Kauserud H."/>
        </authorList>
    </citation>
    <scope>NUCLEOTIDE SEQUENCE</scope>
    <source>
        <strain evidence="2">CBHHK200</strain>
    </source>
</reference>
<keyword evidence="3" id="KW-1185">Reference proteome</keyword>
<proteinExistence type="predicted"/>
<dbReference type="Proteomes" id="UP001218188">
    <property type="component" value="Unassembled WGS sequence"/>
</dbReference>
<accession>A0AAD6T7B5</accession>
<dbReference type="AlphaFoldDB" id="A0AAD6T7B5"/>
<evidence type="ECO:0000256" key="1">
    <source>
        <dbReference type="SAM" id="MobiDB-lite"/>
    </source>
</evidence>
<protein>
    <submittedName>
        <fullName evidence="2">Uncharacterized protein</fullName>
    </submittedName>
</protein>